<comment type="subcellular location">
    <subcellularLocation>
        <location evidence="2">Cytoplasm</location>
        <location evidence="2">Cytoskeleton</location>
        <location evidence="2">Spindle</location>
    </subcellularLocation>
    <subcellularLocation>
        <location evidence="1">Nucleus</location>
    </subcellularLocation>
</comment>
<evidence type="ECO:0000313" key="11">
    <source>
        <dbReference type="RefSeq" id="XP_015523699.2"/>
    </source>
</evidence>
<dbReference type="AlphaFoldDB" id="A0A6J0CBY9"/>
<keyword evidence="6" id="KW-0206">Cytoskeleton</keyword>
<evidence type="ECO:0000256" key="3">
    <source>
        <dbReference type="ARBA" id="ARBA00010042"/>
    </source>
</evidence>
<dbReference type="RefSeq" id="XP_015523699.2">
    <property type="nucleotide sequence ID" value="XM_015668213.2"/>
</dbReference>
<gene>
    <name evidence="11" type="primary">LOC107227159</name>
</gene>
<feature type="region of interest" description="Disordered" evidence="8">
    <location>
        <begin position="681"/>
        <end position="715"/>
    </location>
</feature>
<feature type="region of interest" description="Disordered" evidence="8">
    <location>
        <begin position="473"/>
        <end position="492"/>
    </location>
</feature>
<dbReference type="GO" id="GO:1990385">
    <property type="term" value="C:meiotic spindle midzone"/>
    <property type="evidence" value="ECO:0007669"/>
    <property type="project" value="TreeGrafter"/>
</dbReference>
<evidence type="ECO:0000259" key="9">
    <source>
        <dbReference type="Pfam" id="PF03941"/>
    </source>
</evidence>
<dbReference type="GO" id="GO:0000776">
    <property type="term" value="C:kinetochore"/>
    <property type="evidence" value="ECO:0007669"/>
    <property type="project" value="TreeGrafter"/>
</dbReference>
<dbReference type="GO" id="GO:0030496">
    <property type="term" value="C:midbody"/>
    <property type="evidence" value="ECO:0007669"/>
    <property type="project" value="TreeGrafter"/>
</dbReference>
<dbReference type="GO" id="GO:0051257">
    <property type="term" value="P:meiotic spindle midzone assembly"/>
    <property type="evidence" value="ECO:0007669"/>
    <property type="project" value="TreeGrafter"/>
</dbReference>
<dbReference type="Pfam" id="PF03941">
    <property type="entry name" value="INCENP_ARK-bind"/>
    <property type="match status" value="1"/>
</dbReference>
<name>A0A6J0CBY9_NEOLC</name>
<feature type="compositionally biased region" description="Basic and acidic residues" evidence="8">
    <location>
        <begin position="473"/>
        <end position="484"/>
    </location>
</feature>
<sequence>MIYKIMEGWTKEKVFNFLQQQLVDLSEFGKANEKEIEDSLHENLTFLRRLVSQVPDSNNGPLLPKTPKVNRKHPAQRIETIHEDEAVTFEVTRTTSIISAPIEPAETDDEDGKTSTRRSRRTASRQASRSIKQQQSLALNTKLRRPEAEDESEPQCQEDNVKASSSSENEDYLPLRQSKARKTSIQKKKHGQRATSEMKDSTFVLKLENAHKNSEPEERVSNSKRKRTQERSPSPNLSVESKTFRAHSGEPAAKKANLINETLEKSDIDDTLESSIYEDAIGKPAPIHNSTKIIDVTVTLDRKSRESSKSRELPYPSKANQQSNMNVTVVLDSLLNKAKTQATAHQDRLEDDEDEVGCTPEVKTVTRGILQQGYRSKVDQTTKNTLKSNALFSPYATDSVRKRVQAFEQVVFNSPKPVEVDAPTRLTRTKTRAMAAAAASGNTVQPPQSVQSLAQKLARKSLAKAKRISLAKRVKDVDDSKENENANNTTTKGSTMLTLNEKLMQKQLQRVTPVGKSRLQIPTSLNRMPPTPLSVQPFSNYPKAMSASRTNIIMNVDSFLQSNKRAQKLSLAEKFEEKRRKVHDEDARRKKEEALKIQAEEKKRKREEKELKNKMAREAKEKLDLEKRMKAEKEREEKAKIALQMQEKIREEAEKKRILQLQRAQEKEERRKQEEQIRLQRLQEQEEMERQLAEQKRKEQEAAEKQHLRRLAEAKAQQQAVAEAAKIKAQYQAKGKQHNNTYNVPTQAQGPAAYKIESEPDEDDDTTDNEEAPKHAVPTWANAQVRRGQLALQKYIPIREIYGYFGSRQCTPDLTEIFQGIDKKRLIRTSSAVWKTPPRYSIMYRE</sequence>
<feature type="domain" description="Inner centromere protein ARK-binding" evidence="9">
    <location>
        <begin position="761"/>
        <end position="818"/>
    </location>
</feature>
<dbReference type="PANTHER" id="PTHR13142:SF1">
    <property type="entry name" value="INNER CENTROMERE PROTEIN"/>
    <property type="match status" value="1"/>
</dbReference>
<dbReference type="GeneID" id="107227159"/>
<dbReference type="GO" id="GO:0005634">
    <property type="term" value="C:nucleus"/>
    <property type="evidence" value="ECO:0007669"/>
    <property type="project" value="UniProtKB-SubCell"/>
</dbReference>
<comment type="similarity">
    <text evidence="3">Belongs to the INCENP family.</text>
</comment>
<feature type="compositionally biased region" description="Polar residues" evidence="8">
    <location>
        <begin position="231"/>
        <end position="241"/>
    </location>
</feature>
<feature type="compositionally biased region" description="Basic and acidic residues" evidence="8">
    <location>
        <begin position="681"/>
        <end position="713"/>
    </location>
</feature>
<dbReference type="GO" id="GO:0032133">
    <property type="term" value="C:chromosome passenger complex"/>
    <property type="evidence" value="ECO:0007669"/>
    <property type="project" value="TreeGrafter"/>
</dbReference>
<dbReference type="Proteomes" id="UP000829291">
    <property type="component" value="Chromosome 3"/>
</dbReference>
<evidence type="ECO:0000313" key="10">
    <source>
        <dbReference type="Proteomes" id="UP000829291"/>
    </source>
</evidence>
<evidence type="ECO:0000256" key="5">
    <source>
        <dbReference type="ARBA" id="ARBA00022829"/>
    </source>
</evidence>
<dbReference type="FunCoup" id="A0A6J0CBY9">
    <property type="interactions" value="15"/>
</dbReference>
<evidence type="ECO:0000256" key="6">
    <source>
        <dbReference type="ARBA" id="ARBA00023212"/>
    </source>
</evidence>
<organism evidence="11">
    <name type="scientific">Neodiprion lecontei</name>
    <name type="common">Redheaded pine sawfly</name>
    <dbReference type="NCBI Taxonomy" id="441921"/>
    <lineage>
        <taxon>Eukaryota</taxon>
        <taxon>Metazoa</taxon>
        <taxon>Ecdysozoa</taxon>
        <taxon>Arthropoda</taxon>
        <taxon>Hexapoda</taxon>
        <taxon>Insecta</taxon>
        <taxon>Pterygota</taxon>
        <taxon>Neoptera</taxon>
        <taxon>Endopterygota</taxon>
        <taxon>Hymenoptera</taxon>
        <taxon>Tenthredinoidea</taxon>
        <taxon>Diprionidae</taxon>
        <taxon>Diprioninae</taxon>
        <taxon>Neodiprion</taxon>
    </lineage>
</organism>
<feature type="compositionally biased region" description="Basic residues" evidence="8">
    <location>
        <begin position="178"/>
        <end position="192"/>
    </location>
</feature>
<evidence type="ECO:0000256" key="1">
    <source>
        <dbReference type="ARBA" id="ARBA00004123"/>
    </source>
</evidence>
<evidence type="ECO:0000256" key="7">
    <source>
        <dbReference type="ARBA" id="ARBA00023242"/>
    </source>
</evidence>
<reference evidence="11" key="1">
    <citation type="submission" date="2025-08" db="UniProtKB">
        <authorList>
            <consortium name="RefSeq"/>
        </authorList>
    </citation>
    <scope>IDENTIFICATION</scope>
    <source>
        <tissue evidence="11">Thorax and Abdomen</tissue>
    </source>
</reference>
<dbReference type="OrthoDB" id="6123at2759"/>
<keyword evidence="5" id="KW-0159">Chromosome partition</keyword>
<dbReference type="InParanoid" id="A0A6J0CBY9"/>
<keyword evidence="10" id="KW-1185">Reference proteome</keyword>
<proteinExistence type="inferred from homology"/>
<dbReference type="GO" id="GO:0051310">
    <property type="term" value="P:metaphase chromosome alignment"/>
    <property type="evidence" value="ECO:0007669"/>
    <property type="project" value="TreeGrafter"/>
</dbReference>
<evidence type="ECO:0000256" key="2">
    <source>
        <dbReference type="ARBA" id="ARBA00004186"/>
    </source>
</evidence>
<feature type="region of interest" description="Disordered" evidence="8">
    <location>
        <begin position="580"/>
        <end position="636"/>
    </location>
</feature>
<feature type="compositionally biased region" description="Basic and acidic residues" evidence="8">
    <location>
        <begin position="208"/>
        <end position="221"/>
    </location>
</feature>
<feature type="region of interest" description="Disordered" evidence="8">
    <location>
        <begin position="55"/>
        <end position="258"/>
    </location>
</feature>
<feature type="compositionally biased region" description="Polar residues" evidence="8">
    <location>
        <begin position="154"/>
        <end position="167"/>
    </location>
</feature>
<dbReference type="GO" id="GO:0000281">
    <property type="term" value="P:mitotic cytokinesis"/>
    <property type="evidence" value="ECO:0007669"/>
    <property type="project" value="TreeGrafter"/>
</dbReference>
<keyword evidence="4" id="KW-0963">Cytoplasm</keyword>
<evidence type="ECO:0000256" key="4">
    <source>
        <dbReference type="ARBA" id="ARBA00022490"/>
    </source>
</evidence>
<evidence type="ECO:0000256" key="8">
    <source>
        <dbReference type="SAM" id="MobiDB-lite"/>
    </source>
</evidence>
<dbReference type="PANTHER" id="PTHR13142">
    <property type="entry name" value="INNER CENTROMERE PROTEIN"/>
    <property type="match status" value="1"/>
</dbReference>
<dbReference type="InterPro" id="IPR005635">
    <property type="entry name" value="Inner_centromere_prot_ARK-bd"/>
</dbReference>
<dbReference type="KEGG" id="nlo:107227159"/>
<accession>A0A6J0CBY9</accession>
<protein>
    <submittedName>
        <fullName evidence="11">Inner centromere protein A isoform X1</fullName>
    </submittedName>
</protein>
<keyword evidence="7" id="KW-0539">Nucleus</keyword>